<accession>A0A0C2WBP7</accession>
<dbReference type="PANTHER" id="PTHR33096:SF1">
    <property type="entry name" value="CXC1-LIKE CYSTEINE CLUSTER ASSOCIATED WITH KDZ TRANSPOSASES DOMAIN-CONTAINING PROTEIN"/>
    <property type="match status" value="1"/>
</dbReference>
<keyword evidence="2" id="KW-1185">Reference proteome</keyword>
<dbReference type="PANTHER" id="PTHR33096">
    <property type="entry name" value="CXC2 DOMAIN-CONTAINING PROTEIN"/>
    <property type="match status" value="1"/>
</dbReference>
<dbReference type="STRING" id="946122.A0A0C2WBP7"/>
<evidence type="ECO:0000313" key="1">
    <source>
        <dbReference type="EMBL" id="KIL53991.1"/>
    </source>
</evidence>
<dbReference type="OrthoDB" id="3253684at2759"/>
<sequence length="259" mass="28866">MLSNGTTISSIAGADVASSLHAGSCNRILQQRCPACFGGGMYGRSLSCGADFHNCVDGNFHHCHIKAAGQCPKFFDPEYMLPKEFVDSVGTRIEAARRSHPKAYQPIVPDEAVNECEESHEAADMKKQKATMERFDDTGLMFLVCRHDIPLFCTNIDTPGEHQKHFFSLIPPHATVAMLYDIGCVLDRSLSLYDILPEHITRRLLFATSAMHAYGHQWSCQLHYNPRLREGLGLTDGEGVDRLWSRLRKIIGITRTSAN</sequence>
<name>A0A0C2WBP7_AMAMK</name>
<dbReference type="Pfam" id="PF18758">
    <property type="entry name" value="KDZ"/>
    <property type="match status" value="1"/>
</dbReference>
<dbReference type="EMBL" id="KN819053">
    <property type="protein sequence ID" value="KIL53991.1"/>
    <property type="molecule type" value="Genomic_DNA"/>
</dbReference>
<organism evidence="1 2">
    <name type="scientific">Amanita muscaria (strain Koide BX008)</name>
    <dbReference type="NCBI Taxonomy" id="946122"/>
    <lineage>
        <taxon>Eukaryota</taxon>
        <taxon>Fungi</taxon>
        <taxon>Dikarya</taxon>
        <taxon>Basidiomycota</taxon>
        <taxon>Agaricomycotina</taxon>
        <taxon>Agaricomycetes</taxon>
        <taxon>Agaricomycetidae</taxon>
        <taxon>Agaricales</taxon>
        <taxon>Pluteineae</taxon>
        <taxon>Amanitaceae</taxon>
        <taxon>Amanita</taxon>
    </lineage>
</organism>
<dbReference type="HOGENOM" id="CLU_004552_1_0_1"/>
<protein>
    <submittedName>
        <fullName evidence="1">Uncharacterized protein</fullName>
    </submittedName>
</protein>
<reference evidence="1 2" key="1">
    <citation type="submission" date="2014-04" db="EMBL/GenBank/DDBJ databases">
        <title>Evolutionary Origins and Diversification of the Mycorrhizal Mutualists.</title>
        <authorList>
            <consortium name="DOE Joint Genome Institute"/>
            <consortium name="Mycorrhizal Genomics Consortium"/>
            <person name="Kohler A."/>
            <person name="Kuo A."/>
            <person name="Nagy L.G."/>
            <person name="Floudas D."/>
            <person name="Copeland A."/>
            <person name="Barry K.W."/>
            <person name="Cichocki N."/>
            <person name="Veneault-Fourrey C."/>
            <person name="LaButti K."/>
            <person name="Lindquist E.A."/>
            <person name="Lipzen A."/>
            <person name="Lundell T."/>
            <person name="Morin E."/>
            <person name="Murat C."/>
            <person name="Riley R."/>
            <person name="Ohm R."/>
            <person name="Sun H."/>
            <person name="Tunlid A."/>
            <person name="Henrissat B."/>
            <person name="Grigoriev I.V."/>
            <person name="Hibbett D.S."/>
            <person name="Martin F."/>
        </authorList>
    </citation>
    <scope>NUCLEOTIDE SEQUENCE [LARGE SCALE GENOMIC DNA]</scope>
    <source>
        <strain evidence="1 2">Koide BX008</strain>
    </source>
</reference>
<dbReference type="Proteomes" id="UP000054549">
    <property type="component" value="Unassembled WGS sequence"/>
</dbReference>
<proteinExistence type="predicted"/>
<dbReference type="InParanoid" id="A0A0C2WBP7"/>
<dbReference type="InterPro" id="IPR040521">
    <property type="entry name" value="KDZ"/>
</dbReference>
<gene>
    <name evidence="1" type="ORF">M378DRAFT_188782</name>
</gene>
<evidence type="ECO:0000313" key="2">
    <source>
        <dbReference type="Proteomes" id="UP000054549"/>
    </source>
</evidence>
<dbReference type="AlphaFoldDB" id="A0A0C2WBP7"/>